<sequence>MSQKIEALESLRGIGAFMVLIGHLFCTFYPALLFGDVMLHFSFEDTIRDGPLHLLYNGPFAVCLFFTLSGYVLSYKYFISKNTETLRSSAYRRYFRLLVPVFATVMISFVVGSLGLYRHMEIVPITGSVLWLNTLFQFPHGDIFEAIYNGLFGVFITGDNRYNGTLWTMATELRGSFLVYGFLLFFGDRWDRLLAYIAGFLLFKDGYMINFLAGVALCDLRNNMNYRLPEPVCIGITAVGLWMAAVTYNVNGLLSIIGLHTGVQYPDLAFGAIFVLAGVVFSTILQKLLSNKFLVWMGRMSFSVYVIQMIIICSYGCIVFSLLNQLFSYNIAAIVSIVSTIILVYLVAPYFYELFDLGGQRLSNALYRTSYNKASLMVQKTYNFCKSGKLLPAMYEIMKNPFTVHSSSVKGETKEGK</sequence>
<reference evidence="4 6" key="3">
    <citation type="journal article" date="2020" name="Biotechnol. Biofuels">
        <title>New insights from the biogas microbiome by comprehensive genome-resolved metagenomics of nearly 1600 species originating from multiple anaerobic digesters.</title>
        <authorList>
            <person name="Campanaro S."/>
            <person name="Treu L."/>
            <person name="Rodriguez-R L.M."/>
            <person name="Kovalovszki A."/>
            <person name="Ziels R.M."/>
            <person name="Maus I."/>
            <person name="Zhu X."/>
            <person name="Kougias P.G."/>
            <person name="Basile A."/>
            <person name="Luo G."/>
            <person name="Schluter A."/>
            <person name="Konstantinidis K.T."/>
            <person name="Angelidaki I."/>
        </authorList>
    </citation>
    <scope>NUCLEOTIDE SEQUENCE [LARGE SCALE GENOMIC DNA]</scope>
    <source>
        <strain evidence="4">AS22ysBPME_46</strain>
    </source>
</reference>
<keyword evidence="5" id="KW-1185">Reference proteome</keyword>
<feature type="transmembrane region" description="Helical" evidence="1">
    <location>
        <begin position="54"/>
        <end position="73"/>
    </location>
</feature>
<keyword evidence="1" id="KW-1133">Transmembrane helix</keyword>
<accession>A0A660HR96</accession>
<evidence type="ECO:0000313" key="5">
    <source>
        <dbReference type="Proteomes" id="UP000053087"/>
    </source>
</evidence>
<dbReference type="KEGG" id="mfz:AOB57_005935"/>
<evidence type="ECO:0000313" key="4">
    <source>
        <dbReference type="EMBL" id="NLK33284.1"/>
    </source>
</evidence>
<dbReference type="AlphaFoldDB" id="A0A660HR96"/>
<dbReference type="OrthoDB" id="133718at2157"/>
<dbReference type="EMBL" id="CP032683">
    <property type="protein sequence ID" value="AYK14788.1"/>
    <property type="molecule type" value="Genomic_DNA"/>
</dbReference>
<feature type="transmembrane region" description="Helical" evidence="1">
    <location>
        <begin position="302"/>
        <end position="323"/>
    </location>
</feature>
<name>A0A660HR96_9EURY</name>
<evidence type="ECO:0000256" key="1">
    <source>
        <dbReference type="SAM" id="Phobius"/>
    </source>
</evidence>
<feature type="transmembrane region" description="Helical" evidence="1">
    <location>
        <begin position="12"/>
        <end position="34"/>
    </location>
</feature>
<keyword evidence="1" id="KW-0472">Membrane</keyword>
<evidence type="ECO:0000313" key="3">
    <source>
        <dbReference type="EMBL" id="AYK14788.1"/>
    </source>
</evidence>
<dbReference type="GeneID" id="53687645"/>
<keyword evidence="3" id="KW-0808">Transferase</keyword>
<feature type="transmembrane region" description="Helical" evidence="1">
    <location>
        <begin position="165"/>
        <end position="187"/>
    </location>
</feature>
<gene>
    <name evidence="3" type="ORF">AOB57_005935</name>
    <name evidence="4" type="ORF">GX302_10800</name>
</gene>
<dbReference type="EMBL" id="JAAYQL010000064">
    <property type="protein sequence ID" value="NLK33284.1"/>
    <property type="molecule type" value="Genomic_DNA"/>
</dbReference>
<dbReference type="Proteomes" id="UP000053087">
    <property type="component" value="Chromosome"/>
</dbReference>
<feature type="transmembrane region" description="Helical" evidence="1">
    <location>
        <begin position="269"/>
        <end position="290"/>
    </location>
</feature>
<keyword evidence="3" id="KW-0012">Acyltransferase</keyword>
<dbReference type="InterPro" id="IPR050879">
    <property type="entry name" value="Acyltransferase_3"/>
</dbReference>
<keyword evidence="1" id="KW-0812">Transmembrane</keyword>
<dbReference type="Proteomes" id="UP000585579">
    <property type="component" value="Unassembled WGS sequence"/>
</dbReference>
<feature type="transmembrane region" description="Helical" evidence="1">
    <location>
        <begin position="232"/>
        <end position="257"/>
    </location>
</feature>
<organism evidence="3 5">
    <name type="scientific">Methanosarcina flavescens</name>
    <dbReference type="NCBI Taxonomy" id="1715806"/>
    <lineage>
        <taxon>Archaea</taxon>
        <taxon>Methanobacteriati</taxon>
        <taxon>Methanobacteriota</taxon>
        <taxon>Stenosarchaea group</taxon>
        <taxon>Methanomicrobia</taxon>
        <taxon>Methanosarcinales</taxon>
        <taxon>Methanosarcinaceae</taxon>
        <taxon>Methanosarcina</taxon>
    </lineage>
</organism>
<feature type="transmembrane region" description="Helical" evidence="1">
    <location>
        <begin position="193"/>
        <end position="220"/>
    </location>
</feature>
<dbReference type="GO" id="GO:0016747">
    <property type="term" value="F:acyltransferase activity, transferring groups other than amino-acyl groups"/>
    <property type="evidence" value="ECO:0007669"/>
    <property type="project" value="InterPro"/>
</dbReference>
<proteinExistence type="predicted"/>
<protein>
    <submittedName>
        <fullName evidence="3">Acyltransferase</fullName>
    </submittedName>
</protein>
<dbReference type="PANTHER" id="PTHR23028:SF134">
    <property type="entry name" value="PUTATIVE (AFU_ORTHOLOGUE AFUA_4G08520)-RELATED"/>
    <property type="match status" value="1"/>
</dbReference>
<feature type="transmembrane region" description="Helical" evidence="1">
    <location>
        <begin position="329"/>
        <end position="352"/>
    </location>
</feature>
<reference evidence="3" key="2">
    <citation type="submission" date="2018-10" db="EMBL/GenBank/DDBJ databases">
        <authorList>
            <person name="Fischer M.A."/>
            <person name="Kern T."/>
            <person name="Deppenmeier U."/>
            <person name="Schmitz R.A."/>
            <person name="Rother M."/>
        </authorList>
    </citation>
    <scope>NUCLEOTIDE SEQUENCE</scope>
    <source>
        <strain evidence="3">E03.2</strain>
    </source>
</reference>
<feature type="transmembrane region" description="Helical" evidence="1">
    <location>
        <begin position="94"/>
        <end position="117"/>
    </location>
</feature>
<dbReference type="InterPro" id="IPR002656">
    <property type="entry name" value="Acyl_transf_3_dom"/>
</dbReference>
<dbReference type="Pfam" id="PF01757">
    <property type="entry name" value="Acyl_transf_3"/>
    <property type="match status" value="1"/>
</dbReference>
<feature type="domain" description="Acyltransferase 3" evidence="2">
    <location>
        <begin position="6"/>
        <end position="347"/>
    </location>
</feature>
<dbReference type="PANTHER" id="PTHR23028">
    <property type="entry name" value="ACETYLTRANSFERASE"/>
    <property type="match status" value="1"/>
</dbReference>
<evidence type="ECO:0000259" key="2">
    <source>
        <dbReference type="Pfam" id="PF01757"/>
    </source>
</evidence>
<dbReference type="RefSeq" id="WP_082384164.1">
    <property type="nucleotide sequence ID" value="NZ_CP032683.1"/>
</dbReference>
<reference evidence="3 5" key="1">
    <citation type="journal article" date="2016" name="Int. J. Syst. Evol. Microbiol.">
        <title>Methanosarcina flavescens sp. nov., a methanogenic archaeon isolated from a full-scale anaerobic digester.</title>
        <authorList>
            <person name="Kern T."/>
            <person name="Fischer M.A."/>
            <person name="Deppenmeier U."/>
            <person name="Schmitz R.A."/>
            <person name="Rother M."/>
        </authorList>
    </citation>
    <scope>NUCLEOTIDE SEQUENCE [LARGE SCALE GENOMIC DNA]</scope>
    <source>
        <strain evidence="3 5">E03.2</strain>
    </source>
</reference>
<evidence type="ECO:0000313" key="6">
    <source>
        <dbReference type="Proteomes" id="UP000585579"/>
    </source>
</evidence>